<evidence type="ECO:0000256" key="1">
    <source>
        <dbReference type="ARBA" id="ARBA00022450"/>
    </source>
</evidence>
<evidence type="ECO:0000313" key="6">
    <source>
        <dbReference type="EMBL" id="MCN9245049.1"/>
    </source>
</evidence>
<comment type="caution">
    <text evidence="6">The sequence shown here is derived from an EMBL/GenBank/DDBJ whole genome shotgun (WGS) entry which is preliminary data.</text>
</comment>
<dbReference type="Gene3D" id="3.40.47.10">
    <property type="match status" value="1"/>
</dbReference>
<dbReference type="RefSeq" id="WP_252429180.1">
    <property type="nucleotide sequence ID" value="NZ_JAMWMR010000116.1"/>
</dbReference>
<feature type="non-terminal residue" evidence="6">
    <location>
        <position position="131"/>
    </location>
</feature>
<dbReference type="SMART" id="SM00823">
    <property type="entry name" value="PKS_PP"/>
    <property type="match status" value="1"/>
</dbReference>
<dbReference type="PROSITE" id="PS50075">
    <property type="entry name" value="CARRIER"/>
    <property type="match status" value="1"/>
</dbReference>
<dbReference type="PROSITE" id="PS00012">
    <property type="entry name" value="PHOSPHOPANTETHEINE"/>
    <property type="match status" value="1"/>
</dbReference>
<dbReference type="Proteomes" id="UP001523219">
    <property type="component" value="Unassembled WGS sequence"/>
</dbReference>
<dbReference type="EMBL" id="JAMWMR010000116">
    <property type="protein sequence ID" value="MCN9245049.1"/>
    <property type="molecule type" value="Genomic_DNA"/>
</dbReference>
<reference evidence="6 7" key="1">
    <citation type="submission" date="2022-05" db="EMBL/GenBank/DDBJ databases">
        <title>Streptomyces sp. nov. RY43-2 isolated from soil of a peat swamp forest.</title>
        <authorList>
            <person name="Kanchanasin P."/>
            <person name="Tanasupawat S."/>
            <person name="Phongsopitanun W."/>
        </authorList>
    </citation>
    <scope>NUCLEOTIDE SEQUENCE [LARGE SCALE GENOMIC DNA]</scope>
    <source>
        <strain evidence="6 7">RY43-2</strain>
    </source>
</reference>
<dbReference type="InterPro" id="IPR014030">
    <property type="entry name" value="Ketoacyl_synth_N"/>
</dbReference>
<feature type="domain" description="Carrier" evidence="5">
    <location>
        <begin position="1"/>
        <end position="67"/>
    </location>
</feature>
<keyword evidence="4" id="KW-0511">Multifunctional enzyme</keyword>
<evidence type="ECO:0000256" key="4">
    <source>
        <dbReference type="ARBA" id="ARBA00023268"/>
    </source>
</evidence>
<keyword evidence="7" id="KW-1185">Reference proteome</keyword>
<evidence type="ECO:0000313" key="7">
    <source>
        <dbReference type="Proteomes" id="UP001523219"/>
    </source>
</evidence>
<gene>
    <name evidence="6" type="ORF">NGF19_30475</name>
</gene>
<dbReference type="InterPro" id="IPR016039">
    <property type="entry name" value="Thiolase-like"/>
</dbReference>
<protein>
    <submittedName>
        <fullName evidence="6">Phosphopantetheine-binding protein</fullName>
    </submittedName>
</protein>
<dbReference type="Gene3D" id="1.10.1200.10">
    <property type="entry name" value="ACP-like"/>
    <property type="match status" value="1"/>
</dbReference>
<keyword evidence="2" id="KW-0597">Phosphoprotein</keyword>
<keyword evidence="3" id="KW-0808">Transferase</keyword>
<dbReference type="PANTHER" id="PTHR43775">
    <property type="entry name" value="FATTY ACID SYNTHASE"/>
    <property type="match status" value="1"/>
</dbReference>
<keyword evidence="1" id="KW-0596">Phosphopantetheine</keyword>
<dbReference type="PANTHER" id="PTHR43775:SF51">
    <property type="entry name" value="INACTIVE PHENOLPHTHIOCEROL SYNTHESIS POLYKETIDE SYNTHASE TYPE I PKS1-RELATED"/>
    <property type="match status" value="1"/>
</dbReference>
<name>A0ABT0ZN89_9ACTN</name>
<dbReference type="InterPro" id="IPR009081">
    <property type="entry name" value="PP-bd_ACP"/>
</dbReference>
<dbReference type="InterPro" id="IPR020806">
    <property type="entry name" value="PKS_PP-bd"/>
</dbReference>
<evidence type="ECO:0000259" key="5">
    <source>
        <dbReference type="PROSITE" id="PS50075"/>
    </source>
</evidence>
<dbReference type="InterPro" id="IPR036736">
    <property type="entry name" value="ACP-like_sf"/>
</dbReference>
<dbReference type="Pfam" id="PF00109">
    <property type="entry name" value="ketoacyl-synt"/>
    <property type="match status" value="1"/>
</dbReference>
<accession>A0ABT0ZN89</accession>
<dbReference type="InterPro" id="IPR050091">
    <property type="entry name" value="PKS_NRPS_Biosynth_Enz"/>
</dbReference>
<evidence type="ECO:0000256" key="2">
    <source>
        <dbReference type="ARBA" id="ARBA00022553"/>
    </source>
</evidence>
<feature type="non-terminal residue" evidence="6">
    <location>
        <position position="1"/>
    </location>
</feature>
<dbReference type="SMART" id="SM01294">
    <property type="entry name" value="PKS_PP_betabranch"/>
    <property type="match status" value="1"/>
</dbReference>
<dbReference type="InterPro" id="IPR006162">
    <property type="entry name" value="Ppantetheine_attach_site"/>
</dbReference>
<dbReference type="SUPFAM" id="SSF47336">
    <property type="entry name" value="ACP-like"/>
    <property type="match status" value="1"/>
</dbReference>
<sequence>RAAAVLGHESAASVGAERAFRDLGFDSLTAVELRNALSSATGLRLPATLVFDYPTPVALAEFLVSSLVSSVAVAPAAVAPVAVGADEPIAIVGMACRFPGGVRSPEDLWKLLSAGSDAISPFPTDRGWDID</sequence>
<proteinExistence type="predicted"/>
<dbReference type="Pfam" id="PF00550">
    <property type="entry name" value="PP-binding"/>
    <property type="match status" value="1"/>
</dbReference>
<evidence type="ECO:0000256" key="3">
    <source>
        <dbReference type="ARBA" id="ARBA00022679"/>
    </source>
</evidence>
<organism evidence="6 7">
    <name type="scientific">Streptomyces macrolidinus</name>
    <dbReference type="NCBI Taxonomy" id="2952607"/>
    <lineage>
        <taxon>Bacteria</taxon>
        <taxon>Bacillati</taxon>
        <taxon>Actinomycetota</taxon>
        <taxon>Actinomycetes</taxon>
        <taxon>Kitasatosporales</taxon>
        <taxon>Streptomycetaceae</taxon>
        <taxon>Streptomyces</taxon>
    </lineage>
</organism>